<dbReference type="EMBL" id="KE653257">
    <property type="protein sequence ID" value="EQK99601.1"/>
    <property type="molecule type" value="Genomic_DNA"/>
</dbReference>
<proteinExistence type="predicted"/>
<evidence type="ECO:0000313" key="3">
    <source>
        <dbReference type="Proteomes" id="UP000019374"/>
    </source>
</evidence>
<protein>
    <submittedName>
        <fullName evidence="2">Uncharacterized protein</fullName>
    </submittedName>
</protein>
<feature type="region of interest" description="Disordered" evidence="1">
    <location>
        <begin position="84"/>
        <end position="109"/>
    </location>
</feature>
<reference evidence="2 3" key="1">
    <citation type="journal article" date="2013" name="Chin. Sci. Bull.">
        <title>Genome survey uncovers the secrets of sex and lifestyle in caterpillar fungus.</title>
        <authorList>
            <person name="Hu X."/>
            <person name="Zhang Y."/>
            <person name="Xiao G."/>
            <person name="Zheng P."/>
            <person name="Xia Y."/>
            <person name="Zhang X."/>
            <person name="St Leger R.J."/>
            <person name="Liu X."/>
            <person name="Wang C."/>
        </authorList>
    </citation>
    <scope>NUCLEOTIDE SEQUENCE [LARGE SCALE GENOMIC DNA]</scope>
    <source>
        <strain evidence="3">Co18 / CGMCC 3.14243</strain>
        <tissue evidence="2">Fruit-body</tissue>
    </source>
</reference>
<sequence>MAASENGQGVGLDPVHDPDPIGLDVVPEDAVEMLGRFLAQLLDEPQLPQDLYSGGARQLVERVKGGPQRPRNLECLAVVDAADGPQVDVDGRPPFQPDRQPLVKSTSAV</sequence>
<name>T5ACY2_OPHSC</name>
<evidence type="ECO:0000313" key="2">
    <source>
        <dbReference type="EMBL" id="EQK99601.1"/>
    </source>
</evidence>
<evidence type="ECO:0000256" key="1">
    <source>
        <dbReference type="SAM" id="MobiDB-lite"/>
    </source>
</evidence>
<organism evidence="2 3">
    <name type="scientific">Ophiocordyceps sinensis (strain Co18 / CGMCC 3.14243)</name>
    <name type="common">Yarsagumba caterpillar fungus</name>
    <name type="synonym">Hirsutella sinensis</name>
    <dbReference type="NCBI Taxonomy" id="911162"/>
    <lineage>
        <taxon>Eukaryota</taxon>
        <taxon>Fungi</taxon>
        <taxon>Dikarya</taxon>
        <taxon>Ascomycota</taxon>
        <taxon>Pezizomycotina</taxon>
        <taxon>Sordariomycetes</taxon>
        <taxon>Hypocreomycetidae</taxon>
        <taxon>Hypocreales</taxon>
        <taxon>Ophiocordycipitaceae</taxon>
        <taxon>Ophiocordyceps</taxon>
    </lineage>
</organism>
<dbReference type="HOGENOM" id="CLU_2184734_0_0_1"/>
<feature type="region of interest" description="Disordered" evidence="1">
    <location>
        <begin position="1"/>
        <end position="22"/>
    </location>
</feature>
<accession>T5ACY2</accession>
<gene>
    <name evidence="2" type="ORF">OCS_04693</name>
</gene>
<dbReference type="Proteomes" id="UP000019374">
    <property type="component" value="Unassembled WGS sequence"/>
</dbReference>
<dbReference type="AlphaFoldDB" id="T5ACY2"/>